<dbReference type="InterPro" id="IPR050763">
    <property type="entry name" value="ABC_transporter_ATP-binding"/>
</dbReference>
<keyword evidence="4" id="KW-0547">Nucleotide-binding</keyword>
<evidence type="ECO:0000256" key="1">
    <source>
        <dbReference type="ARBA" id="ARBA00004413"/>
    </source>
</evidence>
<evidence type="ECO:0000256" key="5">
    <source>
        <dbReference type="ARBA" id="ARBA00022840"/>
    </source>
</evidence>
<dbReference type="Gene3D" id="3.40.50.300">
    <property type="entry name" value="P-loop containing nucleotide triphosphate hydrolases"/>
    <property type="match status" value="1"/>
</dbReference>
<accession>A0A1V3C4K1</accession>
<dbReference type="GO" id="GO:0016887">
    <property type="term" value="F:ATP hydrolysis activity"/>
    <property type="evidence" value="ECO:0007669"/>
    <property type="project" value="InterPro"/>
</dbReference>
<keyword evidence="7" id="KW-0472">Membrane</keyword>
<dbReference type="InterPro" id="IPR027417">
    <property type="entry name" value="P-loop_NTPase"/>
</dbReference>
<evidence type="ECO:0000313" key="12">
    <source>
        <dbReference type="Proteomes" id="UP000189004"/>
    </source>
</evidence>
<dbReference type="Pfam" id="PF13732">
    <property type="entry name" value="DrrA1-3_C"/>
    <property type="match status" value="1"/>
</dbReference>
<keyword evidence="6" id="KW-1278">Translocase</keyword>
<dbReference type="InterPro" id="IPR003439">
    <property type="entry name" value="ABC_transporter-like_ATP-bd"/>
</dbReference>
<comment type="subcellular location">
    <subcellularLocation>
        <location evidence="1">Cell membrane</location>
        <topology evidence="1">Peripheral membrane protein</topology>
        <orientation evidence="1">Cytoplasmic side</orientation>
    </subcellularLocation>
</comment>
<sequence length="323" mass="34637">MIRTRGLTRNFRVGKEVVEAVRGVDIDVAEGELVALLGPNGAGKSTTLRMLTTLLEPTSGTAVVAGHDVCAEPARVRRGIGFVGQGHGAGDDQRAGEELYTQGLLYGLDRRTARRRSGELLDMLELGSAADRVVTKLSGGQRRRLDIAMGLIHEPGLLFLDEPSTGLDPHSRANLWEHITGLRERLGTTVVLTTHYLDEADDMAERVLVIDHGSVIADGTADELKGKVSGDLVAFSVPDEEHARAGAGVAERTLSSGAAEVVTAPGREPEVRLRVERGDTVLPELLRALDSAGVPLLTVRVQRPTLDDVFLTLTGRSLREEKA</sequence>
<dbReference type="SUPFAM" id="SSF52540">
    <property type="entry name" value="P-loop containing nucleoside triphosphate hydrolases"/>
    <property type="match status" value="1"/>
</dbReference>
<dbReference type="GO" id="GO:0043215">
    <property type="term" value="P:daunorubicin transport"/>
    <property type="evidence" value="ECO:0007669"/>
    <property type="project" value="InterPro"/>
</dbReference>
<dbReference type="AlphaFoldDB" id="A0A1V3C4K1"/>
<dbReference type="Proteomes" id="UP000189004">
    <property type="component" value="Unassembled WGS sequence"/>
</dbReference>
<evidence type="ECO:0000256" key="3">
    <source>
        <dbReference type="ARBA" id="ARBA00022475"/>
    </source>
</evidence>
<dbReference type="Pfam" id="PF00005">
    <property type="entry name" value="ABC_tran"/>
    <property type="match status" value="1"/>
</dbReference>
<keyword evidence="5" id="KW-0067">ATP-binding</keyword>
<comment type="caution">
    <text evidence="11">The sequence shown here is derived from an EMBL/GenBank/DDBJ whole genome shotgun (WGS) entry which is preliminary data.</text>
</comment>
<evidence type="ECO:0000256" key="4">
    <source>
        <dbReference type="ARBA" id="ARBA00022741"/>
    </source>
</evidence>
<evidence type="ECO:0000256" key="2">
    <source>
        <dbReference type="ARBA" id="ARBA00022448"/>
    </source>
</evidence>
<evidence type="ECO:0000256" key="9">
    <source>
        <dbReference type="ARBA" id="ARBA00049985"/>
    </source>
</evidence>
<dbReference type="OrthoDB" id="3452254at2"/>
<proteinExistence type="inferred from homology"/>
<dbReference type="InterPro" id="IPR025302">
    <property type="entry name" value="DrrA1/2-like_C"/>
</dbReference>
<dbReference type="PROSITE" id="PS50893">
    <property type="entry name" value="ABC_TRANSPORTER_2"/>
    <property type="match status" value="1"/>
</dbReference>
<protein>
    <submittedName>
        <fullName evidence="11">ABC transporter</fullName>
    </submittedName>
</protein>
<dbReference type="GO" id="GO:0005524">
    <property type="term" value="F:ATP binding"/>
    <property type="evidence" value="ECO:0007669"/>
    <property type="project" value="UniProtKB-KW"/>
</dbReference>
<dbReference type="InterPro" id="IPR003593">
    <property type="entry name" value="AAA+_ATPase"/>
</dbReference>
<keyword evidence="3" id="KW-1003">Cell membrane</keyword>
<dbReference type="PANTHER" id="PTHR42711:SF19">
    <property type="entry name" value="DOXORUBICIN RESISTANCE ATP-BINDING PROTEIN DRRA"/>
    <property type="match status" value="1"/>
</dbReference>
<dbReference type="InterPro" id="IPR005894">
    <property type="entry name" value="DrrA"/>
</dbReference>
<dbReference type="SMART" id="SM00382">
    <property type="entry name" value="AAA"/>
    <property type="match status" value="1"/>
</dbReference>
<dbReference type="STRING" id="501010.NOSIN_19295"/>
<reference evidence="12" key="1">
    <citation type="submission" date="2016-08" db="EMBL/GenBank/DDBJ databases">
        <authorList>
            <person name="Tokovenko B."/>
            <person name="Kalinowski J."/>
        </authorList>
    </citation>
    <scope>NUCLEOTIDE SEQUENCE [LARGE SCALE GENOMIC DNA]</scope>
    <source>
        <strain evidence="12">UTMC102</strain>
    </source>
</reference>
<evidence type="ECO:0000313" key="11">
    <source>
        <dbReference type="EMBL" id="OOC55707.1"/>
    </source>
</evidence>
<feature type="domain" description="ABC transporter" evidence="10">
    <location>
        <begin position="2"/>
        <end position="237"/>
    </location>
</feature>
<evidence type="ECO:0000256" key="6">
    <source>
        <dbReference type="ARBA" id="ARBA00022967"/>
    </source>
</evidence>
<evidence type="ECO:0000256" key="7">
    <source>
        <dbReference type="ARBA" id="ARBA00023136"/>
    </source>
</evidence>
<keyword evidence="8" id="KW-0046">Antibiotic resistance</keyword>
<evidence type="ECO:0000256" key="8">
    <source>
        <dbReference type="ARBA" id="ARBA00023251"/>
    </source>
</evidence>
<gene>
    <name evidence="11" type="ORF">NOSIN_19295</name>
</gene>
<dbReference type="InterPro" id="IPR017871">
    <property type="entry name" value="ABC_transporter-like_CS"/>
</dbReference>
<dbReference type="PANTHER" id="PTHR42711">
    <property type="entry name" value="ABC TRANSPORTER ATP-BINDING PROTEIN"/>
    <property type="match status" value="1"/>
</dbReference>
<comment type="similarity">
    <text evidence="9">Belongs to the ABC transporter superfamily. Drug exporter-1 (DrugE1) (TC 3.A.1.105) family.</text>
</comment>
<dbReference type="PROSITE" id="PS00211">
    <property type="entry name" value="ABC_TRANSPORTER_1"/>
    <property type="match status" value="1"/>
</dbReference>
<keyword evidence="12" id="KW-1185">Reference proteome</keyword>
<dbReference type="GO" id="GO:1900753">
    <property type="term" value="P:doxorubicin transport"/>
    <property type="evidence" value="ECO:0007669"/>
    <property type="project" value="InterPro"/>
</dbReference>
<dbReference type="GO" id="GO:0005886">
    <property type="term" value="C:plasma membrane"/>
    <property type="evidence" value="ECO:0007669"/>
    <property type="project" value="UniProtKB-SubCell"/>
</dbReference>
<organism evidence="11 12">
    <name type="scientific">Nocardiopsis sinuspersici</name>
    <dbReference type="NCBI Taxonomy" id="501010"/>
    <lineage>
        <taxon>Bacteria</taxon>
        <taxon>Bacillati</taxon>
        <taxon>Actinomycetota</taxon>
        <taxon>Actinomycetes</taxon>
        <taxon>Streptosporangiales</taxon>
        <taxon>Nocardiopsidaceae</taxon>
        <taxon>Nocardiopsis</taxon>
    </lineage>
</organism>
<keyword evidence="2" id="KW-0813">Transport</keyword>
<dbReference type="EMBL" id="MCOK01000001">
    <property type="protein sequence ID" value="OOC55707.1"/>
    <property type="molecule type" value="Genomic_DNA"/>
</dbReference>
<dbReference type="NCBIfam" id="TIGR01188">
    <property type="entry name" value="drrA"/>
    <property type="match status" value="1"/>
</dbReference>
<name>A0A1V3C4K1_9ACTN</name>
<evidence type="ECO:0000259" key="10">
    <source>
        <dbReference type="PROSITE" id="PS50893"/>
    </source>
</evidence>
<dbReference type="GO" id="GO:0046677">
    <property type="term" value="P:response to antibiotic"/>
    <property type="evidence" value="ECO:0007669"/>
    <property type="project" value="UniProtKB-KW"/>
</dbReference>
<dbReference type="RefSeq" id="WP_077692140.1">
    <property type="nucleotide sequence ID" value="NZ_MCOK01000001.1"/>
</dbReference>